<accession>A0A1L9RHY7</accession>
<sequence>MDKNQENSFYASQTFSTSPQNGLPSYGEVISGSSQNTTPPASQPKGAKLTTKTLDSSLAKDPHELHNFILRQASIPPSISLVVKGTHEGNNDHTVEDFHFCIDITSDILNPQSQGPHWADIHIVADGDGRNVYRGGRHRSRRDKKRHLEDGNEPGLMGWCRRFCGDSAKVKSFTLKRKIQGFNFPAVKSTLKSYLRVINYRGKISMKIAMANTKSTVYSANWVNRLRNNRCVAGLCYVSQLWIFTWPTIKFLERRYKVVEST</sequence>
<dbReference type="GeneID" id="63749159"/>
<feature type="region of interest" description="Disordered" evidence="1">
    <location>
        <begin position="1"/>
        <end position="48"/>
    </location>
</feature>
<dbReference type="Proteomes" id="UP000184383">
    <property type="component" value="Unassembled WGS sequence"/>
</dbReference>
<dbReference type="RefSeq" id="XP_040688211.1">
    <property type="nucleotide sequence ID" value="XM_040833311.1"/>
</dbReference>
<evidence type="ECO:0000313" key="2">
    <source>
        <dbReference type="EMBL" id="OJJ34535.1"/>
    </source>
</evidence>
<evidence type="ECO:0000313" key="3">
    <source>
        <dbReference type="Proteomes" id="UP000184383"/>
    </source>
</evidence>
<dbReference type="AlphaFoldDB" id="A0A1L9RHY7"/>
<dbReference type="PANTHER" id="PTHR37848:SF1">
    <property type="entry name" value="SUN DOMAIN-CONTAINING PROTEIN"/>
    <property type="match status" value="1"/>
</dbReference>
<gene>
    <name evidence="2" type="ORF">ASPWEDRAFT_29672</name>
</gene>
<dbReference type="PANTHER" id="PTHR37848">
    <property type="entry name" value="EXPRESSED PROTEIN"/>
    <property type="match status" value="1"/>
</dbReference>
<feature type="compositionally biased region" description="Polar residues" evidence="1">
    <location>
        <begin position="1"/>
        <end position="23"/>
    </location>
</feature>
<dbReference type="OrthoDB" id="2105912at2759"/>
<protein>
    <submittedName>
        <fullName evidence="2">Uncharacterized protein</fullName>
    </submittedName>
</protein>
<dbReference type="VEuPathDB" id="FungiDB:ASPWEDRAFT_29672"/>
<proteinExistence type="predicted"/>
<evidence type="ECO:0000256" key="1">
    <source>
        <dbReference type="SAM" id="MobiDB-lite"/>
    </source>
</evidence>
<feature type="compositionally biased region" description="Polar residues" evidence="1">
    <location>
        <begin position="31"/>
        <end position="40"/>
    </location>
</feature>
<keyword evidence="3" id="KW-1185">Reference proteome</keyword>
<name>A0A1L9RHY7_ASPWE</name>
<dbReference type="EMBL" id="KV878213">
    <property type="protein sequence ID" value="OJJ34535.1"/>
    <property type="molecule type" value="Genomic_DNA"/>
</dbReference>
<reference evidence="3" key="1">
    <citation type="journal article" date="2017" name="Genome Biol.">
        <title>Comparative genomics reveals high biological diversity and specific adaptations in the industrially and medically important fungal genus Aspergillus.</title>
        <authorList>
            <person name="de Vries R.P."/>
            <person name="Riley R."/>
            <person name="Wiebenga A."/>
            <person name="Aguilar-Osorio G."/>
            <person name="Amillis S."/>
            <person name="Uchima C.A."/>
            <person name="Anderluh G."/>
            <person name="Asadollahi M."/>
            <person name="Askin M."/>
            <person name="Barry K."/>
            <person name="Battaglia E."/>
            <person name="Bayram O."/>
            <person name="Benocci T."/>
            <person name="Braus-Stromeyer S.A."/>
            <person name="Caldana C."/>
            <person name="Canovas D."/>
            <person name="Cerqueira G.C."/>
            <person name="Chen F."/>
            <person name="Chen W."/>
            <person name="Choi C."/>
            <person name="Clum A."/>
            <person name="Dos Santos R.A."/>
            <person name="Damasio A.R."/>
            <person name="Diallinas G."/>
            <person name="Emri T."/>
            <person name="Fekete E."/>
            <person name="Flipphi M."/>
            <person name="Freyberg S."/>
            <person name="Gallo A."/>
            <person name="Gournas C."/>
            <person name="Habgood R."/>
            <person name="Hainaut M."/>
            <person name="Harispe M.L."/>
            <person name="Henrissat B."/>
            <person name="Hilden K.S."/>
            <person name="Hope R."/>
            <person name="Hossain A."/>
            <person name="Karabika E."/>
            <person name="Karaffa L."/>
            <person name="Karanyi Z."/>
            <person name="Krasevec N."/>
            <person name="Kuo A."/>
            <person name="Kusch H."/>
            <person name="LaButti K."/>
            <person name="Lagendijk E.L."/>
            <person name="Lapidus A."/>
            <person name="Levasseur A."/>
            <person name="Lindquist E."/>
            <person name="Lipzen A."/>
            <person name="Logrieco A.F."/>
            <person name="MacCabe A."/>
            <person name="Maekelae M.R."/>
            <person name="Malavazi I."/>
            <person name="Melin P."/>
            <person name="Meyer V."/>
            <person name="Mielnichuk N."/>
            <person name="Miskei M."/>
            <person name="Molnar A.P."/>
            <person name="Mule G."/>
            <person name="Ngan C.Y."/>
            <person name="Orejas M."/>
            <person name="Orosz E."/>
            <person name="Ouedraogo J.P."/>
            <person name="Overkamp K.M."/>
            <person name="Park H.-S."/>
            <person name="Perrone G."/>
            <person name="Piumi F."/>
            <person name="Punt P.J."/>
            <person name="Ram A.F."/>
            <person name="Ramon A."/>
            <person name="Rauscher S."/>
            <person name="Record E."/>
            <person name="Riano-Pachon D.M."/>
            <person name="Robert V."/>
            <person name="Roehrig J."/>
            <person name="Ruller R."/>
            <person name="Salamov A."/>
            <person name="Salih N.S."/>
            <person name="Samson R.A."/>
            <person name="Sandor E."/>
            <person name="Sanguinetti M."/>
            <person name="Schuetze T."/>
            <person name="Sepcic K."/>
            <person name="Shelest E."/>
            <person name="Sherlock G."/>
            <person name="Sophianopoulou V."/>
            <person name="Squina F.M."/>
            <person name="Sun H."/>
            <person name="Susca A."/>
            <person name="Todd R.B."/>
            <person name="Tsang A."/>
            <person name="Unkles S.E."/>
            <person name="van de Wiele N."/>
            <person name="van Rossen-Uffink D."/>
            <person name="Oliveira J.V."/>
            <person name="Vesth T.C."/>
            <person name="Visser J."/>
            <person name="Yu J.-H."/>
            <person name="Zhou M."/>
            <person name="Andersen M.R."/>
            <person name="Archer D.B."/>
            <person name="Baker S.E."/>
            <person name="Benoit I."/>
            <person name="Brakhage A.A."/>
            <person name="Braus G.H."/>
            <person name="Fischer R."/>
            <person name="Frisvad J.C."/>
            <person name="Goldman G.H."/>
            <person name="Houbraken J."/>
            <person name="Oakley B."/>
            <person name="Pocsi I."/>
            <person name="Scazzocchio C."/>
            <person name="Seiboth B."/>
            <person name="vanKuyk P.A."/>
            <person name="Wortman J."/>
            <person name="Dyer P.S."/>
            <person name="Grigoriev I.V."/>
        </authorList>
    </citation>
    <scope>NUCLEOTIDE SEQUENCE [LARGE SCALE GENOMIC DNA]</scope>
    <source>
        <strain evidence="3">DTO 134E9</strain>
    </source>
</reference>
<organism evidence="2 3">
    <name type="scientific">Aspergillus wentii DTO 134E9</name>
    <dbReference type="NCBI Taxonomy" id="1073089"/>
    <lineage>
        <taxon>Eukaryota</taxon>
        <taxon>Fungi</taxon>
        <taxon>Dikarya</taxon>
        <taxon>Ascomycota</taxon>
        <taxon>Pezizomycotina</taxon>
        <taxon>Eurotiomycetes</taxon>
        <taxon>Eurotiomycetidae</taxon>
        <taxon>Eurotiales</taxon>
        <taxon>Aspergillaceae</taxon>
        <taxon>Aspergillus</taxon>
        <taxon>Aspergillus subgen. Cremei</taxon>
    </lineage>
</organism>